<keyword evidence="6 7" id="KW-0472">Membrane</keyword>
<dbReference type="EMBL" id="BQNJ01000002">
    <property type="protein sequence ID" value="GKH04061.1"/>
    <property type="molecule type" value="Genomic_DNA"/>
</dbReference>
<dbReference type="SUPFAM" id="SSF52540">
    <property type="entry name" value="P-loop containing nucleoside triphosphate hydrolases"/>
    <property type="match status" value="1"/>
</dbReference>
<dbReference type="Pfam" id="PF03773">
    <property type="entry name" value="ArsP_1"/>
    <property type="match status" value="1"/>
</dbReference>
<keyword evidence="4 7" id="KW-0812">Transmembrane</keyword>
<dbReference type="InterPro" id="IPR027417">
    <property type="entry name" value="P-loop_NTPase"/>
</dbReference>
<evidence type="ECO:0000256" key="3">
    <source>
        <dbReference type="ARBA" id="ARBA00022475"/>
    </source>
</evidence>
<evidence type="ECO:0000256" key="6">
    <source>
        <dbReference type="ARBA" id="ARBA00023136"/>
    </source>
</evidence>
<evidence type="ECO:0000259" key="8">
    <source>
        <dbReference type="Pfam" id="PF02492"/>
    </source>
</evidence>
<feature type="transmembrane region" description="Helical" evidence="7">
    <location>
        <begin position="221"/>
        <end position="241"/>
    </location>
</feature>
<dbReference type="InterPro" id="IPR003495">
    <property type="entry name" value="CobW/HypB/UreG_nucleotide-bd"/>
</dbReference>
<dbReference type="PANTHER" id="PTHR34184">
    <property type="entry name" value="UPF0718 PROTEIN YCGR"/>
    <property type="match status" value="1"/>
</dbReference>
<feature type="transmembrane region" description="Helical" evidence="7">
    <location>
        <begin position="329"/>
        <end position="349"/>
    </location>
</feature>
<evidence type="ECO:0000256" key="4">
    <source>
        <dbReference type="ARBA" id="ARBA00022692"/>
    </source>
</evidence>
<evidence type="ECO:0000313" key="10">
    <source>
        <dbReference type="Proteomes" id="UP001055091"/>
    </source>
</evidence>
<accession>A0AA37N9Y8</accession>
<dbReference type="GO" id="GO:0005886">
    <property type="term" value="C:plasma membrane"/>
    <property type="evidence" value="ECO:0007669"/>
    <property type="project" value="UniProtKB-SubCell"/>
</dbReference>
<feature type="transmembrane region" description="Helical" evidence="7">
    <location>
        <begin position="192"/>
        <end position="209"/>
    </location>
</feature>
<keyword evidence="3" id="KW-1003">Cell membrane</keyword>
<evidence type="ECO:0000313" key="9">
    <source>
        <dbReference type="EMBL" id="GKH04061.1"/>
    </source>
</evidence>
<feature type="transmembrane region" description="Helical" evidence="7">
    <location>
        <begin position="299"/>
        <end position="322"/>
    </location>
</feature>
<dbReference type="InterPro" id="IPR005524">
    <property type="entry name" value="DUF318"/>
</dbReference>
<comment type="caution">
    <text evidence="9">The sequence shown here is derived from an EMBL/GenBank/DDBJ whole genome shotgun (WGS) entry which is preliminary data.</text>
</comment>
<dbReference type="InterPro" id="IPR052923">
    <property type="entry name" value="UPF0718"/>
</dbReference>
<keyword evidence="5 7" id="KW-1133">Transmembrane helix</keyword>
<evidence type="ECO:0000256" key="2">
    <source>
        <dbReference type="ARBA" id="ARBA00006386"/>
    </source>
</evidence>
<sequence length="390" mass="43605">MTTPVWVITGLLDSGKTTLINQLAEQELDELDILVIQFESGETPLIEQERVKKLAFSKSQLEQSPFGIADTIIHYIDKHRPDLILIEWNGMEHFHKLEEMFLQFSAKAVLSIEKVVYAAEGASFKTRIPDAGVATFSQIAGCDCAYVRLKGNRKSRNGMDVLYGCNPDIQVYTSWNRFVRALFRFGMKPRHWFLMLLTAVMLYMAAFSVLNDAGALPERYISIFLGVFLQAAPFLAVGVLLSSLIQVYLKPDWIQRRFPRKILAGQLFAVLAGFCLPVCDCASIPVFKGLVKKGVPMPAAVTFMLVSPVINPVVILSTWYAFNGNYKIIAARCGLGILCAVLCGLTYLFKPPVNYLVEYAMPIQAACGDYSLLEEKGTQLSRFSLMMRHA</sequence>
<dbReference type="AlphaFoldDB" id="A0AA37N9Y8"/>
<dbReference type="PANTHER" id="PTHR34184:SF4">
    <property type="entry name" value="UPF0718 PROTEIN YCGR"/>
    <property type="match status" value="1"/>
</dbReference>
<dbReference type="Pfam" id="PF02492">
    <property type="entry name" value="cobW"/>
    <property type="match status" value="1"/>
</dbReference>
<evidence type="ECO:0000256" key="7">
    <source>
        <dbReference type="SAM" id="Phobius"/>
    </source>
</evidence>
<name>A0AA37N9Y8_9FIRM</name>
<evidence type="ECO:0000256" key="1">
    <source>
        <dbReference type="ARBA" id="ARBA00004651"/>
    </source>
</evidence>
<dbReference type="Proteomes" id="UP001055091">
    <property type="component" value="Unassembled WGS sequence"/>
</dbReference>
<protein>
    <submittedName>
        <fullName evidence="9">Permease</fullName>
    </submittedName>
</protein>
<comment type="subcellular location">
    <subcellularLocation>
        <location evidence="1">Cell membrane</location>
        <topology evidence="1">Multi-pass membrane protein</topology>
    </subcellularLocation>
</comment>
<evidence type="ECO:0000256" key="5">
    <source>
        <dbReference type="ARBA" id="ARBA00022989"/>
    </source>
</evidence>
<organism evidence="9 10">
    <name type="scientific">Hungatella hathewayi</name>
    <dbReference type="NCBI Taxonomy" id="154046"/>
    <lineage>
        <taxon>Bacteria</taxon>
        <taxon>Bacillati</taxon>
        <taxon>Bacillota</taxon>
        <taxon>Clostridia</taxon>
        <taxon>Lachnospirales</taxon>
        <taxon>Lachnospiraceae</taxon>
        <taxon>Hungatella</taxon>
    </lineage>
</organism>
<gene>
    <name evidence="9" type="ORF">CE91St55_60420</name>
</gene>
<comment type="similarity">
    <text evidence="2">Belongs to the UPF0718 family.</text>
</comment>
<feature type="transmembrane region" description="Helical" evidence="7">
    <location>
        <begin position="262"/>
        <end position="287"/>
    </location>
</feature>
<reference evidence="9" key="1">
    <citation type="submission" date="2022-01" db="EMBL/GenBank/DDBJ databases">
        <title>Novel bile acid biosynthetic pathways are enriched in the microbiome of centenarians.</title>
        <authorList>
            <person name="Sato Y."/>
            <person name="Atarashi K."/>
            <person name="Plichta R.D."/>
            <person name="Arai Y."/>
            <person name="Sasajima S."/>
            <person name="Kearney M.S."/>
            <person name="Suda W."/>
            <person name="Takeshita K."/>
            <person name="Sasaki T."/>
            <person name="Okamoto S."/>
            <person name="Skelly N.A."/>
            <person name="Okamura Y."/>
            <person name="Vlamakis H."/>
            <person name="Li Y."/>
            <person name="Tanoue T."/>
            <person name="Takei H."/>
            <person name="Nittono H."/>
            <person name="Narushima S."/>
            <person name="Irie J."/>
            <person name="Itoh H."/>
            <person name="Moriya K."/>
            <person name="Sugiura Y."/>
            <person name="Suematsu M."/>
            <person name="Moritoki N."/>
            <person name="Shibata S."/>
            <person name="Littman R.D."/>
            <person name="Fischbach A.M."/>
            <person name="Uwamino Y."/>
            <person name="Inoue T."/>
            <person name="Honda A."/>
            <person name="Hattori M."/>
            <person name="Murai T."/>
            <person name="Xavier J.R."/>
            <person name="Hirose N."/>
            <person name="Honda K."/>
        </authorList>
    </citation>
    <scope>NUCLEOTIDE SEQUENCE</scope>
    <source>
        <strain evidence="9">CE91-St55</strain>
    </source>
</reference>
<proteinExistence type="inferred from homology"/>
<dbReference type="Gene3D" id="3.40.50.300">
    <property type="entry name" value="P-loop containing nucleotide triphosphate hydrolases"/>
    <property type="match status" value="1"/>
</dbReference>
<feature type="domain" description="CobW/HypB/UreG nucleotide-binding" evidence="8">
    <location>
        <begin position="4"/>
        <end position="124"/>
    </location>
</feature>